<feature type="transmembrane region" description="Helical" evidence="5">
    <location>
        <begin position="219"/>
        <end position="242"/>
    </location>
</feature>
<keyword evidence="3 5" id="KW-1133">Transmembrane helix</keyword>
<protein>
    <submittedName>
        <fullName evidence="6">Uncharacterized protein</fullName>
    </submittedName>
</protein>
<keyword evidence="4 5" id="KW-0472">Membrane</keyword>
<comment type="subcellular location">
    <subcellularLocation>
        <location evidence="1">Membrane</location>
        <topology evidence="1">Multi-pass membrane protein</topology>
    </subcellularLocation>
</comment>
<feature type="transmembrane region" description="Helical" evidence="5">
    <location>
        <begin position="20"/>
        <end position="43"/>
    </location>
</feature>
<feature type="transmembrane region" description="Helical" evidence="5">
    <location>
        <begin position="254"/>
        <end position="274"/>
    </location>
</feature>
<dbReference type="AlphaFoldDB" id="A0AAN5DB87"/>
<feature type="non-terminal residue" evidence="6">
    <location>
        <position position="1"/>
    </location>
</feature>
<evidence type="ECO:0000256" key="4">
    <source>
        <dbReference type="ARBA" id="ARBA00023136"/>
    </source>
</evidence>
<dbReference type="EMBL" id="BTRK01000006">
    <property type="protein sequence ID" value="GMR60291.1"/>
    <property type="molecule type" value="Genomic_DNA"/>
</dbReference>
<evidence type="ECO:0000256" key="1">
    <source>
        <dbReference type="ARBA" id="ARBA00004141"/>
    </source>
</evidence>
<gene>
    <name evidence="6" type="ORF">PMAYCL1PPCAC_30486</name>
</gene>
<organism evidence="6 7">
    <name type="scientific">Pristionchus mayeri</name>
    <dbReference type="NCBI Taxonomy" id="1317129"/>
    <lineage>
        <taxon>Eukaryota</taxon>
        <taxon>Metazoa</taxon>
        <taxon>Ecdysozoa</taxon>
        <taxon>Nematoda</taxon>
        <taxon>Chromadorea</taxon>
        <taxon>Rhabditida</taxon>
        <taxon>Rhabditina</taxon>
        <taxon>Diplogasteromorpha</taxon>
        <taxon>Diplogasteroidea</taxon>
        <taxon>Neodiplogasteridae</taxon>
        <taxon>Pristionchus</taxon>
    </lineage>
</organism>
<proteinExistence type="predicted"/>
<sequence length="284" mass="31267">QALCLVISSLLTNQFHRYRYLLTIGRLLCIAGLILFTVAGAFPSETPRYAILAAFLLVGASEGTMVIIRGYIPRFSSIADRAKYMAVLTTAGLGPILLGPLTNVVFSSTVDDKSFRFASIEWDIFTLPCLILLAYNVVALFSTSQMKEPIRDTRSKSRTHSSFTERLLERVKIFRGVDAVLLFVLIAMKAISVGSFFAVLMTLLMHLKAVANVRDEMQVTLFSIGQISASIISAAFSVSYSIFNLGSKLFFHPLYTLIYSFLIFAGMGVISQPWPFASPITLSG</sequence>
<dbReference type="PANTHER" id="PTHR23510">
    <property type="entry name" value="INNER MEMBRANE TRANSPORT PROTEIN YAJR"/>
    <property type="match status" value="1"/>
</dbReference>
<dbReference type="GO" id="GO:0005765">
    <property type="term" value="C:lysosomal membrane"/>
    <property type="evidence" value="ECO:0007669"/>
    <property type="project" value="TreeGrafter"/>
</dbReference>
<keyword evidence="7" id="KW-1185">Reference proteome</keyword>
<dbReference type="PANTHER" id="PTHR23510:SF25">
    <property type="entry name" value="MFS DOMAIN-CONTAINING PROTEIN"/>
    <property type="match status" value="1"/>
</dbReference>
<accession>A0AAN5DB87</accession>
<comment type="caution">
    <text evidence="6">The sequence shown here is derived from an EMBL/GenBank/DDBJ whole genome shotgun (WGS) entry which is preliminary data.</text>
</comment>
<name>A0AAN5DB87_9BILA</name>
<evidence type="ECO:0000313" key="7">
    <source>
        <dbReference type="Proteomes" id="UP001328107"/>
    </source>
</evidence>
<dbReference type="InterPro" id="IPR036259">
    <property type="entry name" value="MFS_trans_sf"/>
</dbReference>
<dbReference type="Proteomes" id="UP001328107">
    <property type="component" value="Unassembled WGS sequence"/>
</dbReference>
<keyword evidence="2 5" id="KW-0812">Transmembrane</keyword>
<feature type="transmembrane region" description="Helical" evidence="5">
    <location>
        <begin position="180"/>
        <end position="207"/>
    </location>
</feature>
<dbReference type="SUPFAM" id="SSF103473">
    <property type="entry name" value="MFS general substrate transporter"/>
    <property type="match status" value="1"/>
</dbReference>
<feature type="transmembrane region" description="Helical" evidence="5">
    <location>
        <begin position="84"/>
        <end position="102"/>
    </location>
</feature>
<reference evidence="7" key="1">
    <citation type="submission" date="2022-10" db="EMBL/GenBank/DDBJ databases">
        <title>Genome assembly of Pristionchus species.</title>
        <authorList>
            <person name="Yoshida K."/>
            <person name="Sommer R.J."/>
        </authorList>
    </citation>
    <scope>NUCLEOTIDE SEQUENCE [LARGE SCALE GENOMIC DNA]</scope>
    <source>
        <strain evidence="7">RS5460</strain>
    </source>
</reference>
<evidence type="ECO:0000256" key="3">
    <source>
        <dbReference type="ARBA" id="ARBA00022989"/>
    </source>
</evidence>
<evidence type="ECO:0000256" key="2">
    <source>
        <dbReference type="ARBA" id="ARBA00022692"/>
    </source>
</evidence>
<feature type="transmembrane region" description="Helical" evidence="5">
    <location>
        <begin position="49"/>
        <end position="72"/>
    </location>
</feature>
<evidence type="ECO:0000256" key="5">
    <source>
        <dbReference type="SAM" id="Phobius"/>
    </source>
</evidence>
<feature type="non-terminal residue" evidence="6">
    <location>
        <position position="284"/>
    </location>
</feature>
<dbReference type="InterPro" id="IPR051068">
    <property type="entry name" value="MFS_Domain-Containing_Protein"/>
</dbReference>
<evidence type="ECO:0000313" key="6">
    <source>
        <dbReference type="EMBL" id="GMR60291.1"/>
    </source>
</evidence>
<feature type="transmembrane region" description="Helical" evidence="5">
    <location>
        <begin position="122"/>
        <end position="141"/>
    </location>
</feature>
<dbReference type="Gene3D" id="1.20.1250.20">
    <property type="entry name" value="MFS general substrate transporter like domains"/>
    <property type="match status" value="1"/>
</dbReference>